<proteinExistence type="predicted"/>
<dbReference type="GO" id="GO:0005737">
    <property type="term" value="C:cytoplasm"/>
    <property type="evidence" value="ECO:0007669"/>
    <property type="project" value="TreeGrafter"/>
</dbReference>
<dbReference type="Proteomes" id="UP000067626">
    <property type="component" value="Chromosome"/>
</dbReference>
<dbReference type="PIRSF" id="PIRSF038896">
    <property type="entry name" value="NAPE-PLD"/>
    <property type="match status" value="1"/>
</dbReference>
<dbReference type="PANTHER" id="PTHR15032">
    <property type="entry name" value="N-ACYL-PHOSPHATIDYLETHANOLAMINE-HYDROLYZING PHOSPHOLIPASE D"/>
    <property type="match status" value="1"/>
</dbReference>
<keyword evidence="4" id="KW-1185">Reference proteome</keyword>
<feature type="chain" id="PRO_5005459044" description="Metallo-beta-lactamase domain-containing protein" evidence="1">
    <location>
        <begin position="22"/>
        <end position="309"/>
    </location>
</feature>
<dbReference type="AlphaFoldDB" id="A0A0K1E8U7"/>
<dbReference type="EMBL" id="CP012159">
    <property type="protein sequence ID" value="AKT37290.1"/>
    <property type="molecule type" value="Genomic_DNA"/>
</dbReference>
<dbReference type="Gene3D" id="3.60.15.10">
    <property type="entry name" value="Ribonuclease Z/Hydroxyacylglutathione hydrolase-like"/>
    <property type="match status" value="1"/>
</dbReference>
<feature type="domain" description="Metallo-beta-lactamase" evidence="2">
    <location>
        <begin position="72"/>
        <end position="264"/>
    </location>
</feature>
<dbReference type="OrthoDB" id="9805728at2"/>
<dbReference type="InterPro" id="IPR001279">
    <property type="entry name" value="Metallo-B-lactamas"/>
</dbReference>
<dbReference type="InterPro" id="IPR036866">
    <property type="entry name" value="RibonucZ/Hydroxyglut_hydro"/>
</dbReference>
<evidence type="ECO:0000256" key="1">
    <source>
        <dbReference type="SAM" id="SignalP"/>
    </source>
</evidence>
<organism evidence="3 4">
    <name type="scientific">Chondromyces crocatus</name>
    <dbReference type="NCBI Taxonomy" id="52"/>
    <lineage>
        <taxon>Bacteria</taxon>
        <taxon>Pseudomonadati</taxon>
        <taxon>Myxococcota</taxon>
        <taxon>Polyangia</taxon>
        <taxon>Polyangiales</taxon>
        <taxon>Polyangiaceae</taxon>
        <taxon>Chondromyces</taxon>
    </lineage>
</organism>
<dbReference type="PANTHER" id="PTHR15032:SF36">
    <property type="entry name" value="METALLO-BETA-LACTAMASE DOMAIN-CONTAINING PROTEIN"/>
    <property type="match status" value="1"/>
</dbReference>
<reference evidence="3 4" key="1">
    <citation type="submission" date="2015-07" db="EMBL/GenBank/DDBJ databases">
        <title>Genome analysis of myxobacterium Chondromyces crocatus Cm c5 reveals a high potential for natural compound synthesis and the genetic basis for the loss of fruiting body formation.</title>
        <authorList>
            <person name="Zaburannyi N."/>
            <person name="Bunk B."/>
            <person name="Maier J."/>
            <person name="Overmann J."/>
            <person name="Mueller R."/>
        </authorList>
    </citation>
    <scope>NUCLEOTIDE SEQUENCE [LARGE SCALE GENOMIC DNA]</scope>
    <source>
        <strain evidence="3 4">Cm c5</strain>
    </source>
</reference>
<dbReference type="PATRIC" id="fig|52.7.peg.1519"/>
<dbReference type="GO" id="GO:0070290">
    <property type="term" value="F:N-acylphosphatidylethanolamine-specific phospholipase D activity"/>
    <property type="evidence" value="ECO:0007669"/>
    <property type="project" value="InterPro"/>
</dbReference>
<dbReference type="InterPro" id="IPR024884">
    <property type="entry name" value="NAPE-PLD"/>
</dbReference>
<evidence type="ECO:0000313" key="4">
    <source>
        <dbReference type="Proteomes" id="UP000067626"/>
    </source>
</evidence>
<dbReference type="Pfam" id="PF12706">
    <property type="entry name" value="Lactamase_B_2"/>
    <property type="match status" value="1"/>
</dbReference>
<dbReference type="STRING" id="52.CMC5_014210"/>
<dbReference type="KEGG" id="ccro:CMC5_014210"/>
<name>A0A0K1E8U7_CHOCO</name>
<dbReference type="SUPFAM" id="SSF56281">
    <property type="entry name" value="Metallo-hydrolase/oxidoreductase"/>
    <property type="match status" value="1"/>
</dbReference>
<dbReference type="GO" id="GO:0008270">
    <property type="term" value="F:zinc ion binding"/>
    <property type="evidence" value="ECO:0007669"/>
    <property type="project" value="InterPro"/>
</dbReference>
<sequence length="309" mass="34727">MRRAHSLLLSLALFGASSCSVQGILFRNFAPLFTAPRKVENKVREPFRKEVRLSVLWVGHATALVQIGDKVILTDPVFTDTVGMVSRRFVEPGLDPANLPPVDAVLISHMHFDHLSLGSLEMIEDKVRATIVPTGGLVYVPPYRFPTVEVGPWETWEHDGLRVTPTPVKHSGFRYGVDQSWMTESFTGYVVEYDGLKVYFSGDTGYDPAMFKDTGKRFPGIDLALIAIAPIAPREFMASKHVDPVEAVQIYFDLGARWMVPVHYDTFVNSLDEVGDDLRELRKVMATQKLGEEQVQIVAHGEQRVFLRR</sequence>
<gene>
    <name evidence="3" type="ORF">CMC5_014210</name>
</gene>
<accession>A0A0K1E8U7</accession>
<evidence type="ECO:0000313" key="3">
    <source>
        <dbReference type="EMBL" id="AKT37290.1"/>
    </source>
</evidence>
<dbReference type="RefSeq" id="WP_050429679.1">
    <property type="nucleotide sequence ID" value="NZ_CP012159.1"/>
</dbReference>
<keyword evidence="1" id="KW-0732">Signal</keyword>
<dbReference type="PROSITE" id="PS51257">
    <property type="entry name" value="PROKAR_LIPOPROTEIN"/>
    <property type="match status" value="1"/>
</dbReference>
<evidence type="ECO:0000259" key="2">
    <source>
        <dbReference type="Pfam" id="PF12706"/>
    </source>
</evidence>
<protein>
    <recommendedName>
        <fullName evidence="2">Metallo-beta-lactamase domain-containing protein</fullName>
    </recommendedName>
</protein>
<feature type="signal peptide" evidence="1">
    <location>
        <begin position="1"/>
        <end position="21"/>
    </location>
</feature>